<sequence length="119" mass="13612">MGIRKAAAPYLSSQDLSHLIIHLTRSDGLIASCYTRKHPSTQFLVKTFSMRTFRDFLDLLEGKDEHVSVPCRPSVGIIRTDHEVSAEEPTPSPPEEANSFLLCSHFTSRRIRREDRKHH</sequence>
<name>A0ABV0TZG7_9TELE</name>
<evidence type="ECO:0000313" key="2">
    <source>
        <dbReference type="Proteomes" id="UP001482620"/>
    </source>
</evidence>
<dbReference type="Proteomes" id="UP001482620">
    <property type="component" value="Unassembled WGS sequence"/>
</dbReference>
<dbReference type="EMBL" id="JAHRIQ010049507">
    <property type="protein sequence ID" value="MEQ2237695.1"/>
    <property type="molecule type" value="Genomic_DNA"/>
</dbReference>
<comment type="caution">
    <text evidence="1">The sequence shown here is derived from an EMBL/GenBank/DDBJ whole genome shotgun (WGS) entry which is preliminary data.</text>
</comment>
<proteinExistence type="predicted"/>
<evidence type="ECO:0000313" key="1">
    <source>
        <dbReference type="EMBL" id="MEQ2237695.1"/>
    </source>
</evidence>
<organism evidence="1 2">
    <name type="scientific">Ilyodon furcidens</name>
    <name type="common">goldbreast splitfin</name>
    <dbReference type="NCBI Taxonomy" id="33524"/>
    <lineage>
        <taxon>Eukaryota</taxon>
        <taxon>Metazoa</taxon>
        <taxon>Chordata</taxon>
        <taxon>Craniata</taxon>
        <taxon>Vertebrata</taxon>
        <taxon>Euteleostomi</taxon>
        <taxon>Actinopterygii</taxon>
        <taxon>Neopterygii</taxon>
        <taxon>Teleostei</taxon>
        <taxon>Neoteleostei</taxon>
        <taxon>Acanthomorphata</taxon>
        <taxon>Ovalentaria</taxon>
        <taxon>Atherinomorphae</taxon>
        <taxon>Cyprinodontiformes</taxon>
        <taxon>Goodeidae</taxon>
        <taxon>Ilyodon</taxon>
    </lineage>
</organism>
<accession>A0ABV0TZG7</accession>
<protein>
    <submittedName>
        <fullName evidence="1">Uncharacterized protein</fullName>
    </submittedName>
</protein>
<gene>
    <name evidence="1" type="ORF">ILYODFUR_025690</name>
</gene>
<keyword evidence="2" id="KW-1185">Reference proteome</keyword>
<reference evidence="1 2" key="1">
    <citation type="submission" date="2021-06" db="EMBL/GenBank/DDBJ databases">
        <authorList>
            <person name="Palmer J.M."/>
        </authorList>
    </citation>
    <scope>NUCLEOTIDE SEQUENCE [LARGE SCALE GENOMIC DNA]</scope>
    <source>
        <strain evidence="2">if_2019</strain>
        <tissue evidence="1">Muscle</tissue>
    </source>
</reference>